<dbReference type="HOGENOM" id="CLU_430860_0_0_1"/>
<feature type="compositionally biased region" description="Polar residues" evidence="1">
    <location>
        <begin position="1"/>
        <end position="14"/>
    </location>
</feature>
<feature type="compositionally biased region" description="Basic and acidic residues" evidence="1">
    <location>
        <begin position="135"/>
        <end position="156"/>
    </location>
</feature>
<dbReference type="Proteomes" id="UP000027265">
    <property type="component" value="Unassembled WGS sequence"/>
</dbReference>
<evidence type="ECO:0000313" key="3">
    <source>
        <dbReference type="Proteomes" id="UP000027265"/>
    </source>
</evidence>
<feature type="region of interest" description="Disordered" evidence="1">
    <location>
        <begin position="1"/>
        <end position="325"/>
    </location>
</feature>
<dbReference type="AlphaFoldDB" id="A0A067PVW1"/>
<feature type="compositionally biased region" description="Pro residues" evidence="1">
    <location>
        <begin position="255"/>
        <end position="271"/>
    </location>
</feature>
<evidence type="ECO:0000256" key="1">
    <source>
        <dbReference type="SAM" id="MobiDB-lite"/>
    </source>
</evidence>
<dbReference type="InParanoid" id="A0A067PVW1"/>
<feature type="compositionally biased region" description="Low complexity" evidence="1">
    <location>
        <begin position="607"/>
        <end position="618"/>
    </location>
</feature>
<feature type="compositionally biased region" description="Polar residues" evidence="1">
    <location>
        <begin position="39"/>
        <end position="75"/>
    </location>
</feature>
<proteinExistence type="predicted"/>
<feature type="compositionally biased region" description="Pro residues" evidence="1">
    <location>
        <begin position="311"/>
        <end position="324"/>
    </location>
</feature>
<dbReference type="OrthoDB" id="2425321at2759"/>
<feature type="compositionally biased region" description="Low complexity" evidence="1">
    <location>
        <begin position="15"/>
        <end position="26"/>
    </location>
</feature>
<keyword evidence="3" id="KW-1185">Reference proteome</keyword>
<gene>
    <name evidence="2" type="ORF">JAAARDRAFT_648014</name>
</gene>
<organism evidence="2 3">
    <name type="scientific">Jaapia argillacea MUCL 33604</name>
    <dbReference type="NCBI Taxonomy" id="933084"/>
    <lineage>
        <taxon>Eukaryota</taxon>
        <taxon>Fungi</taxon>
        <taxon>Dikarya</taxon>
        <taxon>Basidiomycota</taxon>
        <taxon>Agaricomycotina</taxon>
        <taxon>Agaricomycetes</taxon>
        <taxon>Agaricomycetidae</taxon>
        <taxon>Jaapiales</taxon>
        <taxon>Jaapiaceae</taxon>
        <taxon>Jaapia</taxon>
    </lineage>
</organism>
<feature type="compositionally biased region" description="Low complexity" evidence="1">
    <location>
        <begin position="216"/>
        <end position="250"/>
    </location>
</feature>
<dbReference type="EMBL" id="KL197716">
    <property type="protein sequence ID" value="KDQ58938.1"/>
    <property type="molecule type" value="Genomic_DNA"/>
</dbReference>
<feature type="compositionally biased region" description="Gly residues" evidence="1">
    <location>
        <begin position="96"/>
        <end position="108"/>
    </location>
</feature>
<evidence type="ECO:0000313" key="2">
    <source>
        <dbReference type="EMBL" id="KDQ58938.1"/>
    </source>
</evidence>
<accession>A0A067PVW1</accession>
<feature type="compositionally biased region" description="Polar residues" evidence="1">
    <location>
        <begin position="206"/>
        <end position="215"/>
    </location>
</feature>
<feature type="compositionally biased region" description="Polar residues" evidence="1">
    <location>
        <begin position="566"/>
        <end position="593"/>
    </location>
</feature>
<feature type="region of interest" description="Disordered" evidence="1">
    <location>
        <begin position="562"/>
        <end position="635"/>
    </location>
</feature>
<protein>
    <submittedName>
        <fullName evidence="2">Uncharacterized protein</fullName>
    </submittedName>
</protein>
<reference evidence="3" key="1">
    <citation type="journal article" date="2014" name="Proc. Natl. Acad. Sci. U.S.A.">
        <title>Extensive sampling of basidiomycete genomes demonstrates inadequacy of the white-rot/brown-rot paradigm for wood decay fungi.</title>
        <authorList>
            <person name="Riley R."/>
            <person name="Salamov A.A."/>
            <person name="Brown D.W."/>
            <person name="Nagy L.G."/>
            <person name="Floudas D."/>
            <person name="Held B.W."/>
            <person name="Levasseur A."/>
            <person name="Lombard V."/>
            <person name="Morin E."/>
            <person name="Otillar R."/>
            <person name="Lindquist E.A."/>
            <person name="Sun H."/>
            <person name="LaButti K.M."/>
            <person name="Schmutz J."/>
            <person name="Jabbour D."/>
            <person name="Luo H."/>
            <person name="Baker S.E."/>
            <person name="Pisabarro A.G."/>
            <person name="Walton J.D."/>
            <person name="Blanchette R.A."/>
            <person name="Henrissat B."/>
            <person name="Martin F."/>
            <person name="Cullen D."/>
            <person name="Hibbett D.S."/>
            <person name="Grigoriev I.V."/>
        </authorList>
    </citation>
    <scope>NUCLEOTIDE SEQUENCE [LARGE SCALE GENOMIC DNA]</scope>
    <source>
        <strain evidence="3">MUCL 33604</strain>
    </source>
</reference>
<feature type="region of interest" description="Disordered" evidence="1">
    <location>
        <begin position="487"/>
        <end position="507"/>
    </location>
</feature>
<sequence>MSSSPTPDPQIQTKSSRSSSQSTGSSIPIRPNPHPYAIKTTSTALLARSNSSGHNISSTTKHNYVPLSPSSSASTFGVGRHGRKDSGDVGKSGSSASGGAGGGGGAFGGIPMDYTKGSIGSHRYSRSGDNSVYQQRDRRDTRRQGESERDKGRESPRPLPTPPMFPTHNPSDSLEELNFGFPTVTSDTPISLGRRSGRASLGKLATASQTSLNSQQTNLTDSSLTNLTSSSQTDLTSLSSTTFTSSPTSSAANYPPTPYTQSPPSPAPSAPMPSAKRDLPSPPPRSNSPTKRELPTPPQRVSPQPNRLSPSPIPSFPTDLPPNPKLWTPTQVAAYLCASLGDQFGQPEMRLEVEIEGGHGEVVDLEREKVEKEMVEYVLGNRIGGRVFLRLGEGDLDGFEYRQTLLSASRNLRQGVIKGRIWGGGLGVVRDGDEGGSSPILDGGSPILAGGASGSPILSESPPLVGSPVLGGDKNLIEEPPLFTNHGWNSSSSSFSEDGRGKGRGPKIVKMKLKNPEDVVDGSMIGRLTASALGIAEGEVGAGGHGRSGSVGAKAGGNGVPFTGHANGNSTGFTAHANGSSSSLGREPTSNKVRNMVETFERKRSESVSSSSSVSSYGGEEGRRSPNKLVFTGEG</sequence>
<name>A0A067PVW1_9AGAM</name>